<dbReference type="Proteomes" id="UP001295469">
    <property type="component" value="Chromosome C04"/>
</dbReference>
<dbReference type="KEGG" id="bna:106446884"/>
<dbReference type="SMR" id="A0A078JCA1"/>
<dbReference type="PROSITE" id="PS00375">
    <property type="entry name" value="UDPGT"/>
    <property type="match status" value="1"/>
</dbReference>
<dbReference type="OMA" id="MARFAHI"/>
<evidence type="ECO:0000313" key="8">
    <source>
        <dbReference type="Proteomes" id="UP000028999"/>
    </source>
</evidence>
<dbReference type="OrthoDB" id="5835829at2759"/>
<evidence type="ECO:0000313" key="7">
    <source>
        <dbReference type="EMBL" id="CDY65253.1"/>
    </source>
</evidence>
<name>A0A078JCA1_BRANA</name>
<dbReference type="Pfam" id="PF00201">
    <property type="entry name" value="UDPGT"/>
    <property type="match status" value="1"/>
</dbReference>
<evidence type="ECO:0000256" key="4">
    <source>
        <dbReference type="RuleBase" id="RU003718"/>
    </source>
</evidence>
<evidence type="ECO:0000313" key="6">
    <source>
        <dbReference type="EMBL" id="CAF1863527.1"/>
    </source>
</evidence>
<keyword evidence="2 4" id="KW-0328">Glycosyltransferase</keyword>
<keyword evidence="8" id="KW-1185">Reference proteome</keyword>
<dbReference type="Gene3D" id="3.40.50.2000">
    <property type="entry name" value="Glycogen Phosphorylase B"/>
    <property type="match status" value="2"/>
</dbReference>
<dbReference type="Proteomes" id="UP000028999">
    <property type="component" value="Unassembled WGS sequence"/>
</dbReference>
<evidence type="ECO:0000256" key="5">
    <source>
        <dbReference type="RuleBase" id="RU362057"/>
    </source>
</evidence>
<reference evidence="7 8" key="1">
    <citation type="journal article" date="2014" name="Science">
        <title>Plant genetics. Early allopolyploid evolution in the post-Neolithic Brassica napus oilseed genome.</title>
        <authorList>
            <person name="Chalhoub B."/>
            <person name="Denoeud F."/>
            <person name="Liu S."/>
            <person name="Parkin I.A."/>
            <person name="Tang H."/>
            <person name="Wang X."/>
            <person name="Chiquet J."/>
            <person name="Belcram H."/>
            <person name="Tong C."/>
            <person name="Samans B."/>
            <person name="Correa M."/>
            <person name="Da Silva C."/>
            <person name="Just J."/>
            <person name="Falentin C."/>
            <person name="Koh C.S."/>
            <person name="Le Clainche I."/>
            <person name="Bernard M."/>
            <person name="Bento P."/>
            <person name="Noel B."/>
            <person name="Labadie K."/>
            <person name="Alberti A."/>
            <person name="Charles M."/>
            <person name="Arnaud D."/>
            <person name="Guo H."/>
            <person name="Daviaud C."/>
            <person name="Alamery S."/>
            <person name="Jabbari K."/>
            <person name="Zhao M."/>
            <person name="Edger P.P."/>
            <person name="Chelaifa H."/>
            <person name="Tack D."/>
            <person name="Lassalle G."/>
            <person name="Mestiri I."/>
            <person name="Schnel N."/>
            <person name="Le Paslier M.C."/>
            <person name="Fan G."/>
            <person name="Renault V."/>
            <person name="Bayer P.E."/>
            <person name="Golicz A.A."/>
            <person name="Manoli S."/>
            <person name="Lee T.H."/>
            <person name="Thi V.H."/>
            <person name="Chalabi S."/>
            <person name="Hu Q."/>
            <person name="Fan C."/>
            <person name="Tollenaere R."/>
            <person name="Lu Y."/>
            <person name="Battail C."/>
            <person name="Shen J."/>
            <person name="Sidebottom C.H."/>
            <person name="Wang X."/>
            <person name="Canaguier A."/>
            <person name="Chauveau A."/>
            <person name="Berard A."/>
            <person name="Deniot G."/>
            <person name="Guan M."/>
            <person name="Liu Z."/>
            <person name="Sun F."/>
            <person name="Lim Y.P."/>
            <person name="Lyons E."/>
            <person name="Town C.D."/>
            <person name="Bancroft I."/>
            <person name="Wang X."/>
            <person name="Meng J."/>
            <person name="Ma J."/>
            <person name="Pires J.C."/>
            <person name="King G.J."/>
            <person name="Brunel D."/>
            <person name="Delourme R."/>
            <person name="Renard M."/>
            <person name="Aury J.M."/>
            <person name="Adams K.L."/>
            <person name="Batley J."/>
            <person name="Snowdon R.J."/>
            <person name="Tost J."/>
            <person name="Edwards D."/>
            <person name="Zhou Y."/>
            <person name="Hua W."/>
            <person name="Sharpe A.G."/>
            <person name="Paterson A.H."/>
            <person name="Guan C."/>
            <person name="Wincker P."/>
        </authorList>
    </citation>
    <scope>NUCLEOTIDE SEQUENCE [LARGE SCALE GENOMIC DNA]</scope>
    <source>
        <strain evidence="8">cv. Darmor-bzh</strain>
    </source>
</reference>
<dbReference type="STRING" id="3708.A0A078JCA1"/>
<evidence type="ECO:0000256" key="1">
    <source>
        <dbReference type="ARBA" id="ARBA00009995"/>
    </source>
</evidence>
<dbReference type="EC" id="2.4.1.-" evidence="5"/>
<dbReference type="PANTHER" id="PTHR48048">
    <property type="entry name" value="GLYCOSYLTRANSFERASE"/>
    <property type="match status" value="1"/>
</dbReference>
<dbReference type="FunFam" id="3.40.50.2000:FF:000056">
    <property type="entry name" value="Glycosyltransferase"/>
    <property type="match status" value="1"/>
</dbReference>
<accession>A0A078JCA1</accession>
<dbReference type="InterPro" id="IPR035595">
    <property type="entry name" value="UDP_glycos_trans_CS"/>
</dbReference>
<dbReference type="GO" id="GO:0035251">
    <property type="term" value="F:UDP-glucosyltransferase activity"/>
    <property type="evidence" value="ECO:0007669"/>
    <property type="project" value="InterPro"/>
</dbReference>
<keyword evidence="3 4" id="KW-0808">Transferase</keyword>
<dbReference type="SUPFAM" id="SSF53756">
    <property type="entry name" value="UDP-Glycosyltransferase/glycogen phosphorylase"/>
    <property type="match status" value="1"/>
</dbReference>
<evidence type="ECO:0000256" key="2">
    <source>
        <dbReference type="ARBA" id="ARBA00022676"/>
    </source>
</evidence>
<reference evidence="7" key="2">
    <citation type="submission" date="2014-06" db="EMBL/GenBank/DDBJ databases">
        <authorList>
            <person name="Genoscope - CEA"/>
        </authorList>
    </citation>
    <scope>NUCLEOTIDE SEQUENCE</scope>
</reference>
<dbReference type="EMBL" id="HG994368">
    <property type="protein sequence ID" value="CAF1863527.1"/>
    <property type="molecule type" value="Genomic_DNA"/>
</dbReference>
<dbReference type="PANTHER" id="PTHR48048:SF45">
    <property type="entry name" value="GLYCOSYLTRANSFERASE"/>
    <property type="match status" value="1"/>
</dbReference>
<dbReference type="InterPro" id="IPR050481">
    <property type="entry name" value="UDP-glycosyltransf_plant"/>
</dbReference>
<sequence length="483" mass="53988">MKLELVLIPSASHGHLPPFVELSKLLVDGHDDLSITVIVIPPRQELRTPSLSSYISSLSTMPRDRIRFIFLSDADRLNSPNTEPDFRSYSERYKPAVKATVAKLNDPARPDLSKLVGFVVDMFCTQMIDVANEFNVPSYLFYPSSAAFLGLQVHMQYLCDVEKYDVGELRDSDAELEVPFLTRSLPAKCVPSVMLNKEWLSVVLSHARRFQETKGVLIDTFAELEPQAVKFISGGDSSLPEVYAVGPVGLGSVDDNQTDEVLRWLHDQPYRSVVFLCFGSMGGFSEEQAKEISIALERSDYRFIWCLRRAAPTGPPREFANLEEVLPEGFLDRTAEIGKVISWAPQRAVLASPAVGGFVSHCGWNSILESVWFGVPVATWPLYAEQQLNAFEMVEEMGLAVEIRNHFQGEYMAAAETNRELITAEEIERRIGCLMKQDSDVRDRVKKMSEKSHVAVMDGGSSHHALVRFIQDVTDNISSESCG</sequence>
<organism evidence="7 8">
    <name type="scientific">Brassica napus</name>
    <name type="common">Rape</name>
    <dbReference type="NCBI Taxonomy" id="3708"/>
    <lineage>
        <taxon>Eukaryota</taxon>
        <taxon>Viridiplantae</taxon>
        <taxon>Streptophyta</taxon>
        <taxon>Embryophyta</taxon>
        <taxon>Tracheophyta</taxon>
        <taxon>Spermatophyta</taxon>
        <taxon>Magnoliopsida</taxon>
        <taxon>eudicotyledons</taxon>
        <taxon>Gunneridae</taxon>
        <taxon>Pentapetalae</taxon>
        <taxon>rosids</taxon>
        <taxon>malvids</taxon>
        <taxon>Brassicales</taxon>
        <taxon>Brassicaceae</taxon>
        <taxon>Brassiceae</taxon>
        <taxon>Brassica</taxon>
    </lineage>
</organism>
<protein>
    <recommendedName>
        <fullName evidence="5">Glycosyltransferase</fullName>
        <ecNumber evidence="5">2.4.1.-</ecNumber>
    </recommendedName>
</protein>
<dbReference type="EMBL" id="LK034706">
    <property type="protein sequence ID" value="CDY65253.1"/>
    <property type="molecule type" value="Genomic_DNA"/>
</dbReference>
<comment type="similarity">
    <text evidence="1 4">Belongs to the UDP-glycosyltransferase family.</text>
</comment>
<dbReference type="InterPro" id="IPR002213">
    <property type="entry name" value="UDP_glucos_trans"/>
</dbReference>
<proteinExistence type="inferred from homology"/>
<reference evidence="6" key="3">
    <citation type="submission" date="2021-01" db="EMBL/GenBank/DDBJ databases">
        <authorList>
            <consortium name="Genoscope - CEA"/>
            <person name="William W."/>
        </authorList>
    </citation>
    <scope>NUCLEOTIDE SEQUENCE</scope>
</reference>
<evidence type="ECO:0000256" key="3">
    <source>
        <dbReference type="ARBA" id="ARBA00022679"/>
    </source>
</evidence>
<dbReference type="AlphaFoldDB" id="A0A078JCA1"/>
<dbReference type="CDD" id="cd03784">
    <property type="entry name" value="GT1_Gtf-like"/>
    <property type="match status" value="1"/>
</dbReference>
<dbReference type="Gramene" id="CDY65253">
    <property type="protein sequence ID" value="CDY65253"/>
    <property type="gene ID" value="GSBRNA2T00045471001"/>
</dbReference>
<dbReference type="PaxDb" id="3708-A0A078JCA1"/>
<gene>
    <name evidence="7" type="primary">BnaC07g50550D</name>
    <name evidence="6" type="ORF">DARMORV10_C04P57610.1</name>
    <name evidence="7" type="ORF">GSBRNA2T00045471001</name>
</gene>